<gene>
    <name evidence="5" type="ORF">ACM44_07095</name>
</gene>
<comment type="caution">
    <text evidence="5">The sequence shown here is derived from an EMBL/GenBank/DDBJ whole genome shotgun (WGS) entry which is preliminary data.</text>
</comment>
<evidence type="ECO:0000313" key="6">
    <source>
        <dbReference type="Proteomes" id="UP000035900"/>
    </source>
</evidence>
<feature type="domain" description="Fido" evidence="4">
    <location>
        <begin position="97"/>
        <end position="239"/>
    </location>
</feature>
<dbReference type="STRING" id="1304281.ACM44_07095"/>
<dbReference type="Proteomes" id="UP000035900">
    <property type="component" value="Unassembled WGS sequence"/>
</dbReference>
<feature type="active site" evidence="1">
    <location>
        <position position="176"/>
    </location>
</feature>
<reference evidence="5 6" key="1">
    <citation type="journal article" date="2004" name="Int. J. Syst. Evol. Microbiol.">
        <title>Kaistella koreensis gen. nov., sp. nov., a novel member of the Chryseobacterium-Bergeyella-Riemerella branch.</title>
        <authorList>
            <person name="Kim M.K."/>
            <person name="Im W.T."/>
            <person name="Shin Y.K."/>
            <person name="Lim J.H."/>
            <person name="Kim S.H."/>
            <person name="Lee B.C."/>
            <person name="Park M.Y."/>
            <person name="Lee K.Y."/>
            <person name="Lee S.T."/>
        </authorList>
    </citation>
    <scope>NUCLEOTIDE SEQUENCE [LARGE SCALE GENOMIC DNA]</scope>
    <source>
        <strain evidence="5 6">CCUG 49689</strain>
    </source>
</reference>
<dbReference type="SUPFAM" id="SSF140931">
    <property type="entry name" value="Fic-like"/>
    <property type="match status" value="1"/>
</dbReference>
<evidence type="ECO:0000256" key="1">
    <source>
        <dbReference type="PIRSR" id="PIRSR640198-1"/>
    </source>
</evidence>
<keyword evidence="2" id="KW-0547">Nucleotide-binding</keyword>
<evidence type="ECO:0000259" key="4">
    <source>
        <dbReference type="PROSITE" id="PS51459"/>
    </source>
</evidence>
<evidence type="ECO:0000256" key="2">
    <source>
        <dbReference type="PIRSR" id="PIRSR640198-2"/>
    </source>
</evidence>
<dbReference type="OrthoDB" id="9814400at2"/>
<organism evidence="5 6">
    <name type="scientific">Chryseobacterium koreense CCUG 49689</name>
    <dbReference type="NCBI Taxonomy" id="1304281"/>
    <lineage>
        <taxon>Bacteria</taxon>
        <taxon>Pseudomonadati</taxon>
        <taxon>Bacteroidota</taxon>
        <taxon>Flavobacteriia</taxon>
        <taxon>Flavobacteriales</taxon>
        <taxon>Weeksellaceae</taxon>
        <taxon>Chryseobacterium group</taxon>
        <taxon>Chryseobacterium</taxon>
    </lineage>
</organism>
<name>A0A0J7IZX9_9FLAO</name>
<dbReference type="AlphaFoldDB" id="A0A0J7IZX9"/>
<accession>A0A0J7IZX9</accession>
<dbReference type="PROSITE" id="PS51459">
    <property type="entry name" value="FIDO"/>
    <property type="match status" value="1"/>
</dbReference>
<dbReference type="InterPro" id="IPR003812">
    <property type="entry name" value="Fido"/>
</dbReference>
<evidence type="ECO:0000256" key="3">
    <source>
        <dbReference type="PIRSR" id="PIRSR640198-3"/>
    </source>
</evidence>
<dbReference type="PATRIC" id="fig|1304281.5.peg.1520"/>
<evidence type="ECO:0000313" key="5">
    <source>
        <dbReference type="EMBL" id="KMQ71381.1"/>
    </source>
</evidence>
<dbReference type="RefSeq" id="WP_048499342.1">
    <property type="nucleotide sequence ID" value="NZ_LFNG01000008.1"/>
</dbReference>
<dbReference type="PANTHER" id="PTHR13504">
    <property type="entry name" value="FIDO DOMAIN-CONTAINING PROTEIN DDB_G0283145"/>
    <property type="match status" value="1"/>
</dbReference>
<dbReference type="EMBL" id="LFNG01000008">
    <property type="protein sequence ID" value="KMQ71381.1"/>
    <property type="molecule type" value="Genomic_DNA"/>
</dbReference>
<dbReference type="InterPro" id="IPR036597">
    <property type="entry name" value="Fido-like_dom_sf"/>
</dbReference>
<dbReference type="Pfam" id="PF02661">
    <property type="entry name" value="Fic"/>
    <property type="match status" value="1"/>
</dbReference>
<keyword evidence="6" id="KW-1185">Reference proteome</keyword>
<feature type="binding site" evidence="2">
    <location>
        <begin position="217"/>
        <end position="218"/>
    </location>
    <ligand>
        <name>ATP</name>
        <dbReference type="ChEBI" id="CHEBI:30616"/>
    </ligand>
</feature>
<sequence length="322" mass="36799">MRPPYAISSEILKLTSSVSEKIGEINAQHLSRPATELRKKNRIKTIQSSLEIEGNSLTEEQITAILENKRVLAPKKDILEVQNAIKVYDSLKTFNPFSLKDLEKAHGILMSGLVENPGKLRTGNVGIIKGSKIEHLPPNGSMVHGLMKNLFAYLKSDDEILLIKSCVFHYEFEFIHPFMDGNGRMGRLWQTLILMKKYPMFEFLPIESLIKIKQQEYYKKLSESDKSGNSTPFIEFMLSIILESLEKVLWTQNQTINSEDRIELFREKMGNHIFGRKDFMMNFKNISSATASRDLKKAVDAGILDKTGDGNLTRYRFLMMNG</sequence>
<dbReference type="InterPro" id="IPR040198">
    <property type="entry name" value="Fido_containing"/>
</dbReference>
<dbReference type="GO" id="GO:0005524">
    <property type="term" value="F:ATP binding"/>
    <property type="evidence" value="ECO:0007669"/>
    <property type="project" value="UniProtKB-KW"/>
</dbReference>
<feature type="site" description="Important for autoinhibition of adenylyltransferase activity" evidence="3">
    <location>
        <position position="53"/>
    </location>
</feature>
<dbReference type="PANTHER" id="PTHR13504:SF38">
    <property type="entry name" value="FIDO DOMAIN-CONTAINING PROTEIN"/>
    <property type="match status" value="1"/>
</dbReference>
<keyword evidence="2" id="KW-0067">ATP-binding</keyword>
<feature type="binding site" evidence="2">
    <location>
        <begin position="180"/>
        <end position="187"/>
    </location>
    <ligand>
        <name>ATP</name>
        <dbReference type="ChEBI" id="CHEBI:30616"/>
    </ligand>
</feature>
<protein>
    <submittedName>
        <fullName evidence="5">Cell filamentation protein Fic</fullName>
    </submittedName>
</protein>
<dbReference type="Gene3D" id="1.10.3290.10">
    <property type="entry name" value="Fido-like domain"/>
    <property type="match status" value="1"/>
</dbReference>
<proteinExistence type="predicted"/>